<organism evidence="1 2">
    <name type="scientific">Ambrosia artemisiifolia</name>
    <name type="common">Common ragweed</name>
    <dbReference type="NCBI Taxonomy" id="4212"/>
    <lineage>
        <taxon>Eukaryota</taxon>
        <taxon>Viridiplantae</taxon>
        <taxon>Streptophyta</taxon>
        <taxon>Embryophyta</taxon>
        <taxon>Tracheophyta</taxon>
        <taxon>Spermatophyta</taxon>
        <taxon>Magnoliopsida</taxon>
        <taxon>eudicotyledons</taxon>
        <taxon>Gunneridae</taxon>
        <taxon>Pentapetalae</taxon>
        <taxon>asterids</taxon>
        <taxon>campanulids</taxon>
        <taxon>Asterales</taxon>
        <taxon>Asteraceae</taxon>
        <taxon>Asteroideae</taxon>
        <taxon>Heliantheae alliance</taxon>
        <taxon>Heliantheae</taxon>
        <taxon>Ambrosia</taxon>
    </lineage>
</organism>
<reference evidence="1" key="1">
    <citation type="submission" date="2022-06" db="EMBL/GenBank/DDBJ databases">
        <title>Uncovering the hologenomic basis of an extraordinary plant invasion.</title>
        <authorList>
            <person name="Bieker V.C."/>
            <person name="Martin M.D."/>
            <person name="Gilbert T."/>
            <person name="Hodgins K."/>
            <person name="Battlay P."/>
            <person name="Petersen B."/>
            <person name="Wilson J."/>
        </authorList>
    </citation>
    <scope>NUCLEOTIDE SEQUENCE</scope>
    <source>
        <strain evidence="1">AA19_3_7</strain>
        <tissue evidence="1">Leaf</tissue>
    </source>
</reference>
<gene>
    <name evidence="1" type="ORF">M8C21_018452</name>
</gene>
<evidence type="ECO:0000313" key="2">
    <source>
        <dbReference type="Proteomes" id="UP001206925"/>
    </source>
</evidence>
<proteinExistence type="predicted"/>
<keyword evidence="2" id="KW-1185">Reference proteome</keyword>
<sequence length="133" mass="15075">MNSVIKMNSGIFYKNINCHVLALQASHRCPFSSINIITAFIRLPPHASLQDNRQRLSPYQPNAYKAMVVQLTPQIEKPEFTRNNKGVNPPNLFSDETNSHNLISTGVEDLRILLKRLLLKSLKRMTKVGGHHS</sequence>
<accession>A0AAD5BZE8</accession>
<dbReference type="Proteomes" id="UP001206925">
    <property type="component" value="Unassembled WGS sequence"/>
</dbReference>
<evidence type="ECO:0000313" key="1">
    <source>
        <dbReference type="EMBL" id="KAI7732170.1"/>
    </source>
</evidence>
<dbReference type="AlphaFoldDB" id="A0AAD5BZE8"/>
<name>A0AAD5BZE8_AMBAR</name>
<protein>
    <submittedName>
        <fullName evidence="1">Uncharacterized protein</fullName>
    </submittedName>
</protein>
<comment type="caution">
    <text evidence="1">The sequence shown here is derived from an EMBL/GenBank/DDBJ whole genome shotgun (WGS) entry which is preliminary data.</text>
</comment>
<dbReference type="EMBL" id="JAMZMK010010292">
    <property type="protein sequence ID" value="KAI7732170.1"/>
    <property type="molecule type" value="Genomic_DNA"/>
</dbReference>